<reference evidence="1 2" key="1">
    <citation type="submission" date="2017-07" db="EMBL/GenBank/DDBJ databases">
        <title>A draft genome sequence of Gluconacetobacter entanii LTH 4560.</title>
        <authorList>
            <person name="Skraban J."/>
            <person name="Cleenwerck I."/>
            <person name="Vandamme P."/>
            <person name="Trcek J."/>
        </authorList>
    </citation>
    <scope>NUCLEOTIDE SEQUENCE [LARGE SCALE GENOMIC DNA]</scope>
    <source>
        <strain evidence="1 2">LTH 4560</strain>
    </source>
</reference>
<dbReference type="RefSeq" id="WP_110913580.1">
    <property type="nucleotide sequence ID" value="NZ_NKUF01000015.1"/>
</dbReference>
<dbReference type="Proteomes" id="UP000248301">
    <property type="component" value="Unassembled WGS sequence"/>
</dbReference>
<sequence length="108" mass="12148">MEIRNILASFFGDYADAFYIEAIAIDEITILRDGKAVPDTLGILRAFMGADDKKTILNTVRGFVFYISGNSYVMDFSNYITTNTNLCPKVTISKKGTGFDIRLFMKHD</sequence>
<name>A0A318PVN3_9PROT</name>
<accession>A0A318PVN3</accession>
<evidence type="ECO:0000313" key="2">
    <source>
        <dbReference type="Proteomes" id="UP000248301"/>
    </source>
</evidence>
<dbReference type="OrthoDB" id="7282783at2"/>
<dbReference type="EMBL" id="NKUF01000015">
    <property type="protein sequence ID" value="PYD63228.1"/>
    <property type="molecule type" value="Genomic_DNA"/>
</dbReference>
<gene>
    <name evidence="1" type="ORF">CFR72_08425</name>
</gene>
<comment type="caution">
    <text evidence="1">The sequence shown here is derived from an EMBL/GenBank/DDBJ whole genome shotgun (WGS) entry which is preliminary data.</text>
</comment>
<evidence type="ECO:0000313" key="1">
    <source>
        <dbReference type="EMBL" id="PYD63228.1"/>
    </source>
</evidence>
<protein>
    <submittedName>
        <fullName evidence="1">Uncharacterized protein</fullName>
    </submittedName>
</protein>
<proteinExistence type="predicted"/>
<organism evidence="1 2">
    <name type="scientific">Gluconacetobacter entanii</name>
    <dbReference type="NCBI Taxonomy" id="108528"/>
    <lineage>
        <taxon>Bacteria</taxon>
        <taxon>Pseudomonadati</taxon>
        <taxon>Pseudomonadota</taxon>
        <taxon>Alphaproteobacteria</taxon>
        <taxon>Acetobacterales</taxon>
        <taxon>Acetobacteraceae</taxon>
        <taxon>Gluconacetobacter</taxon>
    </lineage>
</organism>
<dbReference type="AlphaFoldDB" id="A0A318PVN3"/>